<dbReference type="PROSITE" id="PS50893">
    <property type="entry name" value="ABC_TRANSPORTER_2"/>
    <property type="match status" value="1"/>
</dbReference>
<gene>
    <name evidence="5" type="ordered locus">Rru_A3414</name>
</gene>
<dbReference type="PROSITE" id="PS00211">
    <property type="entry name" value="ABC_TRANSPORTER_1"/>
    <property type="match status" value="1"/>
</dbReference>
<dbReference type="HOGENOM" id="CLU_000604_1_2_5"/>
<dbReference type="PhylomeDB" id="Q2RNT7"/>
<dbReference type="GO" id="GO:0016887">
    <property type="term" value="F:ATP hydrolysis activity"/>
    <property type="evidence" value="ECO:0007669"/>
    <property type="project" value="InterPro"/>
</dbReference>
<dbReference type="PANTHER" id="PTHR45772">
    <property type="entry name" value="CONSERVED COMPONENT OF ABC TRANSPORTER FOR NATURAL AMINO ACIDS-RELATED"/>
    <property type="match status" value="1"/>
</dbReference>
<accession>Q2RNT7</accession>
<dbReference type="Proteomes" id="UP000001929">
    <property type="component" value="Chromosome"/>
</dbReference>
<dbReference type="Gene3D" id="3.40.50.300">
    <property type="entry name" value="P-loop containing nucleotide triphosphate hydrolases"/>
    <property type="match status" value="1"/>
</dbReference>
<dbReference type="InterPro" id="IPR051120">
    <property type="entry name" value="ABC_AA/LPS_Transport"/>
</dbReference>
<proteinExistence type="predicted"/>
<feature type="domain" description="ABC transporter" evidence="4">
    <location>
        <begin position="6"/>
        <end position="253"/>
    </location>
</feature>
<dbReference type="RefSeq" id="WP_011391161.1">
    <property type="nucleotide sequence ID" value="NC_007643.1"/>
</dbReference>
<keyword evidence="5" id="KW-0378">Hydrolase</keyword>
<dbReference type="InterPro" id="IPR003593">
    <property type="entry name" value="AAA+_ATPase"/>
</dbReference>
<dbReference type="PATRIC" id="fig|269796.9.peg.3530"/>
<dbReference type="CDD" id="cd03219">
    <property type="entry name" value="ABC_Mj1267_LivG_branched"/>
    <property type="match status" value="1"/>
</dbReference>
<reference evidence="5 6" key="1">
    <citation type="journal article" date="2011" name="Stand. Genomic Sci.">
        <title>Complete genome sequence of Rhodospirillum rubrum type strain (S1).</title>
        <authorList>
            <person name="Munk A.C."/>
            <person name="Copeland A."/>
            <person name="Lucas S."/>
            <person name="Lapidus A."/>
            <person name="Del Rio T.G."/>
            <person name="Barry K."/>
            <person name="Detter J.C."/>
            <person name="Hammon N."/>
            <person name="Israni S."/>
            <person name="Pitluck S."/>
            <person name="Brettin T."/>
            <person name="Bruce D."/>
            <person name="Han C."/>
            <person name="Tapia R."/>
            <person name="Gilna P."/>
            <person name="Schmutz J."/>
            <person name="Larimer F."/>
            <person name="Land M."/>
            <person name="Kyrpides N.C."/>
            <person name="Mavromatis K."/>
            <person name="Richardson P."/>
            <person name="Rohde M."/>
            <person name="Goker M."/>
            <person name="Klenk H.P."/>
            <person name="Zhang Y."/>
            <person name="Roberts G.P."/>
            <person name="Reslewic S."/>
            <person name="Schwartz D.C."/>
        </authorList>
    </citation>
    <scope>NUCLEOTIDE SEQUENCE [LARGE SCALE GENOMIC DNA]</scope>
    <source>
        <strain evidence="6">ATCC 11170 / ATH 1.1.1 / DSM 467 / LMG 4362 / NCIMB 8255 / S1</strain>
    </source>
</reference>
<dbReference type="GO" id="GO:0005886">
    <property type="term" value="C:plasma membrane"/>
    <property type="evidence" value="ECO:0007669"/>
    <property type="project" value="TreeGrafter"/>
</dbReference>
<keyword evidence="1" id="KW-0813">Transport</keyword>
<protein>
    <submittedName>
        <fullName evidence="5">ABC transporter component</fullName>
        <ecNumber evidence="5">3.6.3.25</ecNumber>
    </submittedName>
</protein>
<dbReference type="KEGG" id="rru:Rru_A3414"/>
<dbReference type="Pfam" id="PF00005">
    <property type="entry name" value="ABC_tran"/>
    <property type="match status" value="1"/>
</dbReference>
<dbReference type="InterPro" id="IPR017871">
    <property type="entry name" value="ABC_transporter-like_CS"/>
</dbReference>
<dbReference type="SUPFAM" id="SSF52540">
    <property type="entry name" value="P-loop containing nucleoside triphosphate hydrolases"/>
    <property type="match status" value="1"/>
</dbReference>
<dbReference type="InterPro" id="IPR032823">
    <property type="entry name" value="BCA_ABC_TP_C"/>
</dbReference>
<organism evidence="5 6">
    <name type="scientific">Rhodospirillum rubrum (strain ATCC 11170 / ATH 1.1.1 / DSM 467 / LMG 4362 / NCIMB 8255 / S1)</name>
    <dbReference type="NCBI Taxonomy" id="269796"/>
    <lineage>
        <taxon>Bacteria</taxon>
        <taxon>Pseudomonadati</taxon>
        <taxon>Pseudomonadota</taxon>
        <taxon>Alphaproteobacteria</taxon>
        <taxon>Rhodospirillales</taxon>
        <taxon>Rhodospirillaceae</taxon>
        <taxon>Rhodospirillum</taxon>
    </lineage>
</organism>
<dbReference type="GO" id="GO:0005524">
    <property type="term" value="F:ATP binding"/>
    <property type="evidence" value="ECO:0007669"/>
    <property type="project" value="UniProtKB-KW"/>
</dbReference>
<dbReference type="SMART" id="SM00382">
    <property type="entry name" value="AAA"/>
    <property type="match status" value="1"/>
</dbReference>
<dbReference type="STRING" id="269796.Rru_A3414"/>
<evidence type="ECO:0000256" key="3">
    <source>
        <dbReference type="ARBA" id="ARBA00022840"/>
    </source>
</evidence>
<name>Q2RNT7_RHORT</name>
<dbReference type="eggNOG" id="COG0411">
    <property type="taxonomic scope" value="Bacteria"/>
</dbReference>
<dbReference type="InterPro" id="IPR003439">
    <property type="entry name" value="ABC_transporter-like_ATP-bd"/>
</dbReference>
<keyword evidence="3" id="KW-0067">ATP-binding</keyword>
<evidence type="ECO:0000313" key="6">
    <source>
        <dbReference type="Proteomes" id="UP000001929"/>
    </source>
</evidence>
<keyword evidence="6" id="KW-1185">Reference proteome</keyword>
<sequence length="255" mass="27016">MNSDRLVIQDIYKAFGGATVLEGVTLSAAAGGLSGLIGPNGAGKSTLFSIVSGFQKADAGEIFFEGHDVTRLDVVDRVRLGMGRTFQVPREFGSLSVRENLMAAAPDQSGESLLSVFLRPGAIRAQEAAIAEEADGWLDFLNLSAVADLRAASLSGGQRKLLELGRVLMLRPRMILLDEPFAGVNPVLIGEIAQKIRTLSARGIGFLIVEHNLASLSALVDHLFVIDRGTLLAEGHPAAVLADPRVREAYMGGVV</sequence>
<dbReference type="EMBL" id="CP000230">
    <property type="protein sequence ID" value="ABC24208.1"/>
    <property type="molecule type" value="Genomic_DNA"/>
</dbReference>
<evidence type="ECO:0000256" key="1">
    <source>
        <dbReference type="ARBA" id="ARBA00022448"/>
    </source>
</evidence>
<evidence type="ECO:0000256" key="2">
    <source>
        <dbReference type="ARBA" id="ARBA00022741"/>
    </source>
</evidence>
<dbReference type="AlphaFoldDB" id="Q2RNT7"/>
<evidence type="ECO:0000259" key="4">
    <source>
        <dbReference type="PROSITE" id="PS50893"/>
    </source>
</evidence>
<dbReference type="InterPro" id="IPR027417">
    <property type="entry name" value="P-loop_NTPase"/>
</dbReference>
<dbReference type="EC" id="3.6.3.25" evidence="5"/>
<dbReference type="EnsemblBacteria" id="ABC24208">
    <property type="protein sequence ID" value="ABC24208"/>
    <property type="gene ID" value="Rru_A3414"/>
</dbReference>
<dbReference type="Pfam" id="PF12399">
    <property type="entry name" value="BCA_ABC_TP_C"/>
    <property type="match status" value="1"/>
</dbReference>
<keyword evidence="2" id="KW-0547">Nucleotide-binding</keyword>
<evidence type="ECO:0000313" key="5">
    <source>
        <dbReference type="EMBL" id="ABC24208.1"/>
    </source>
</evidence>